<dbReference type="SUPFAM" id="SSF56300">
    <property type="entry name" value="Metallo-dependent phosphatases"/>
    <property type="match status" value="1"/>
</dbReference>
<name>A0AAP4BDI8_9FIRM</name>
<keyword evidence="1" id="KW-0812">Transmembrane</keyword>
<dbReference type="Gene3D" id="3.60.21.10">
    <property type="match status" value="1"/>
</dbReference>
<proteinExistence type="predicted"/>
<gene>
    <name evidence="3" type="ORF">QJ036_11935</name>
</gene>
<feature type="transmembrane region" description="Helical" evidence="1">
    <location>
        <begin position="6"/>
        <end position="27"/>
    </location>
</feature>
<evidence type="ECO:0000259" key="2">
    <source>
        <dbReference type="Pfam" id="PF00149"/>
    </source>
</evidence>
<feature type="transmembrane region" description="Helical" evidence="1">
    <location>
        <begin position="78"/>
        <end position="99"/>
    </location>
</feature>
<accession>A0AAP4BDI8</accession>
<dbReference type="InterPro" id="IPR004843">
    <property type="entry name" value="Calcineurin-like_PHP"/>
</dbReference>
<organism evidence="3 4">
    <name type="scientific">Fusibacillus kribbianus</name>
    <dbReference type="NCBI Taxonomy" id="3044208"/>
    <lineage>
        <taxon>Bacteria</taxon>
        <taxon>Bacillati</taxon>
        <taxon>Bacillota</taxon>
        <taxon>Clostridia</taxon>
        <taxon>Lachnospirales</taxon>
        <taxon>Lachnospiraceae</taxon>
        <taxon>Fusibacillus</taxon>
    </lineage>
</organism>
<evidence type="ECO:0000256" key="1">
    <source>
        <dbReference type="SAM" id="Phobius"/>
    </source>
</evidence>
<feature type="transmembrane region" description="Helical" evidence="1">
    <location>
        <begin position="111"/>
        <end position="132"/>
    </location>
</feature>
<dbReference type="CDD" id="cd07385">
    <property type="entry name" value="MPP_YkuE_C"/>
    <property type="match status" value="1"/>
</dbReference>
<dbReference type="Pfam" id="PF00149">
    <property type="entry name" value="Metallophos"/>
    <property type="match status" value="1"/>
</dbReference>
<dbReference type="AlphaFoldDB" id="A0AAP4BDI8"/>
<comment type="caution">
    <text evidence="3">The sequence shown here is derived from an EMBL/GenBank/DDBJ whole genome shotgun (WGS) entry which is preliminary data.</text>
</comment>
<keyword evidence="4" id="KW-1185">Reference proteome</keyword>
<keyword evidence="1" id="KW-0472">Membrane</keyword>
<evidence type="ECO:0000313" key="4">
    <source>
        <dbReference type="Proteomes" id="UP001300383"/>
    </source>
</evidence>
<reference evidence="3 4" key="1">
    <citation type="submission" date="2023-05" db="EMBL/GenBank/DDBJ databases">
        <title>[ruminococcus] sp. nov., isolated from a pig farm feces dump.</title>
        <authorList>
            <person name="Chang Y.-H."/>
        </authorList>
    </citation>
    <scope>NUCLEOTIDE SEQUENCE [LARGE SCALE GENOMIC DNA]</scope>
    <source>
        <strain evidence="3 4">YH-rum2234</strain>
    </source>
</reference>
<dbReference type="RefSeq" id="WP_283231596.1">
    <property type="nucleotide sequence ID" value="NZ_JASGBQ010000026.1"/>
</dbReference>
<protein>
    <submittedName>
        <fullName evidence="3">Metallophosphoesterase</fullName>
    </submittedName>
</protein>
<evidence type="ECO:0000313" key="3">
    <source>
        <dbReference type="EMBL" id="MDI9243168.1"/>
    </source>
</evidence>
<feature type="transmembrane region" description="Helical" evidence="1">
    <location>
        <begin position="39"/>
        <end position="58"/>
    </location>
</feature>
<keyword evidence="1" id="KW-1133">Transmembrane helix</keyword>
<dbReference type="EMBL" id="JASGBQ010000026">
    <property type="protein sequence ID" value="MDI9243168.1"/>
    <property type="molecule type" value="Genomic_DNA"/>
</dbReference>
<sequence length="398" mass="44911">MIAVLLSPVYILVVLYILRWNLWWFAACGSFFRKKAFRFLYSFLFLFVSLSLVIAFFIREPSLKWFFKHLSNYWLGTFLYIVLTILIGDILRFILLHCDRVNKIKLRSKKTFLLCGAVVITLITALSTYGIIHARTLKLKEYEISIDKPCAAGDLKVVLIADLHMGYSIGHRYIEKTVERINALEPDLICIAGDIFDNDYDALDDPEAITAALKSLKSTYGTYACWGNHDIGEKILAGFTFGSEKTLEDDARMAELLTNADITLLNDEAICISDSFYLVGRRDPDRVKKIELTRKSPDELTASLDKSKPILILEHQPRQQSELAAAGADVQLAGHTHNGQMFPGNLTIGLMWKNPYGLEEMDGLYSIVTSGVGIWGPNMRVGSDSEIVEITMHFSEET</sequence>
<dbReference type="InterPro" id="IPR029052">
    <property type="entry name" value="Metallo-depent_PP-like"/>
</dbReference>
<feature type="domain" description="Calcineurin-like phosphoesterase" evidence="2">
    <location>
        <begin position="155"/>
        <end position="338"/>
    </location>
</feature>
<dbReference type="Proteomes" id="UP001300383">
    <property type="component" value="Unassembled WGS sequence"/>
</dbReference>
<dbReference type="InterPro" id="IPR051158">
    <property type="entry name" value="Metallophosphoesterase_sf"/>
</dbReference>
<dbReference type="PANTHER" id="PTHR31302">
    <property type="entry name" value="TRANSMEMBRANE PROTEIN WITH METALLOPHOSPHOESTERASE DOMAIN-RELATED"/>
    <property type="match status" value="1"/>
</dbReference>
<dbReference type="GO" id="GO:0016787">
    <property type="term" value="F:hydrolase activity"/>
    <property type="evidence" value="ECO:0007669"/>
    <property type="project" value="InterPro"/>
</dbReference>
<dbReference type="PANTHER" id="PTHR31302:SF0">
    <property type="entry name" value="TRANSMEMBRANE PROTEIN WITH METALLOPHOSPHOESTERASE DOMAIN"/>
    <property type="match status" value="1"/>
</dbReference>